<accession>A0A1H1D6J5</accession>
<evidence type="ECO:0000256" key="1">
    <source>
        <dbReference type="SAM" id="MobiDB-lite"/>
    </source>
</evidence>
<dbReference type="KEGG" id="acry:AC20117_05990"/>
<keyword evidence="3" id="KW-1185">Reference proteome</keyword>
<organism evidence="2 3">
    <name type="scientific">Crystallibacter crystallopoietes</name>
    <dbReference type="NCBI Taxonomy" id="37928"/>
    <lineage>
        <taxon>Bacteria</taxon>
        <taxon>Bacillati</taxon>
        <taxon>Actinomycetota</taxon>
        <taxon>Actinomycetes</taxon>
        <taxon>Micrococcales</taxon>
        <taxon>Micrococcaceae</taxon>
        <taxon>Crystallibacter</taxon>
    </lineage>
</organism>
<reference evidence="2 3" key="1">
    <citation type="submission" date="2016-10" db="EMBL/GenBank/DDBJ databases">
        <authorList>
            <person name="de Groot N.N."/>
        </authorList>
    </citation>
    <scope>NUCLEOTIDE SEQUENCE [LARGE SCALE GENOMIC DNA]</scope>
    <source>
        <strain evidence="2 3">DSM 20117</strain>
    </source>
</reference>
<sequence length="71" mass="7790">MTTDNGGLHDPKEADAADVQWQNEPLQDDSDTDATPVERPASWEANDADVQEQALSINPDEDDDYPHGEVP</sequence>
<name>A0A1H1D6J5_9MICC</name>
<protein>
    <submittedName>
        <fullName evidence="2">Uncharacterized protein</fullName>
    </submittedName>
</protein>
<evidence type="ECO:0000313" key="2">
    <source>
        <dbReference type="EMBL" id="SDQ72040.1"/>
    </source>
</evidence>
<evidence type="ECO:0000313" key="3">
    <source>
        <dbReference type="Proteomes" id="UP000181917"/>
    </source>
</evidence>
<dbReference type="OrthoDB" id="4952644at2"/>
<dbReference type="RefSeq" id="WP_074700506.1">
    <property type="nucleotide sequence ID" value="NZ_CP018863.1"/>
</dbReference>
<proteinExistence type="predicted"/>
<dbReference type="AlphaFoldDB" id="A0A1H1D6J5"/>
<feature type="region of interest" description="Disordered" evidence="1">
    <location>
        <begin position="1"/>
        <end position="71"/>
    </location>
</feature>
<gene>
    <name evidence="2" type="ORF">SAMN04489742_2283</name>
</gene>
<dbReference type="EMBL" id="FNKH01000002">
    <property type="protein sequence ID" value="SDQ72040.1"/>
    <property type="molecule type" value="Genomic_DNA"/>
</dbReference>
<dbReference type="Proteomes" id="UP000181917">
    <property type="component" value="Unassembled WGS sequence"/>
</dbReference>
<dbReference type="STRING" id="37928.SAMN04489742_2283"/>